<reference evidence="2 3" key="1">
    <citation type="submission" date="2022-04" db="EMBL/GenBank/DDBJ databases">
        <title>Genome draft of Actinomadura sp. ATCC 31491.</title>
        <authorList>
            <person name="Shi X."/>
            <person name="Du Y."/>
        </authorList>
    </citation>
    <scope>NUCLEOTIDE SEQUENCE [LARGE SCALE GENOMIC DNA]</scope>
    <source>
        <strain evidence="2 3">ATCC 31491</strain>
    </source>
</reference>
<comment type="caution">
    <text evidence="2">The sequence shown here is derived from an EMBL/GenBank/DDBJ whole genome shotgun (WGS) entry which is preliminary data.</text>
</comment>
<proteinExistence type="predicted"/>
<dbReference type="InterPro" id="IPR035992">
    <property type="entry name" value="Ricin_B-like_lectins"/>
</dbReference>
<sequence>MSASRKLRYAAALAATVAGIGAAVASPAHADVVYKELEYRGNSAHLVMTAFGNVNGASVALRPDTNSKFGQWAQTATVSSGGGQPAFIYTLRASLENGGPALCLNAKNTVEVTVAVCDNSDNQKWFHPTAVAGPGGTLPTKNVATLRHLGQSASSQAPLSLFQQIGVHFWAKRTA</sequence>
<keyword evidence="3" id="KW-1185">Reference proteome</keyword>
<protein>
    <submittedName>
        <fullName evidence="2">RICIN domain-containing protein</fullName>
    </submittedName>
</protein>
<organism evidence="2 3">
    <name type="scientific">Actinomadura luzonensis</name>
    <dbReference type="NCBI Taxonomy" id="2805427"/>
    <lineage>
        <taxon>Bacteria</taxon>
        <taxon>Bacillati</taxon>
        <taxon>Actinomycetota</taxon>
        <taxon>Actinomycetes</taxon>
        <taxon>Streptosporangiales</taxon>
        <taxon>Thermomonosporaceae</taxon>
        <taxon>Actinomadura</taxon>
    </lineage>
</organism>
<evidence type="ECO:0000313" key="3">
    <source>
        <dbReference type="Proteomes" id="UP001317259"/>
    </source>
</evidence>
<dbReference type="RefSeq" id="WP_242371087.1">
    <property type="nucleotide sequence ID" value="NZ_JAKRKC020000002.1"/>
</dbReference>
<feature type="chain" id="PRO_5046427689" evidence="1">
    <location>
        <begin position="31"/>
        <end position="175"/>
    </location>
</feature>
<dbReference type="SUPFAM" id="SSF50370">
    <property type="entry name" value="Ricin B-like lectins"/>
    <property type="match status" value="1"/>
</dbReference>
<keyword evidence="1" id="KW-0732">Signal</keyword>
<feature type="signal peptide" evidence="1">
    <location>
        <begin position="1"/>
        <end position="30"/>
    </location>
</feature>
<dbReference type="Proteomes" id="UP001317259">
    <property type="component" value="Unassembled WGS sequence"/>
</dbReference>
<dbReference type="EMBL" id="JAKRKC020000002">
    <property type="protein sequence ID" value="MCK2218209.1"/>
    <property type="molecule type" value="Genomic_DNA"/>
</dbReference>
<accession>A0ABT0G0U3</accession>
<evidence type="ECO:0000313" key="2">
    <source>
        <dbReference type="EMBL" id="MCK2218209.1"/>
    </source>
</evidence>
<evidence type="ECO:0000256" key="1">
    <source>
        <dbReference type="SAM" id="SignalP"/>
    </source>
</evidence>
<name>A0ABT0G0U3_9ACTN</name>
<dbReference type="Gene3D" id="2.80.10.50">
    <property type="match status" value="1"/>
</dbReference>
<gene>
    <name evidence="2" type="ORF">MF672_031120</name>
</gene>